<dbReference type="Pfam" id="PF00466">
    <property type="entry name" value="Ribosomal_L10"/>
    <property type="match status" value="1"/>
</dbReference>
<dbReference type="Gene3D" id="3.30.70.1730">
    <property type="match status" value="1"/>
</dbReference>
<dbReference type="PANTHER" id="PTHR11560">
    <property type="entry name" value="39S RIBOSOMAL PROTEIN L10, MITOCHONDRIAL"/>
    <property type="match status" value="1"/>
</dbReference>
<dbReference type="NCBIfam" id="NF000955">
    <property type="entry name" value="PRK00099.1-1"/>
    <property type="match status" value="1"/>
</dbReference>
<evidence type="ECO:0000256" key="5">
    <source>
        <dbReference type="HAMAP-Rule" id="MF_00362"/>
    </source>
</evidence>
<dbReference type="AlphaFoldDB" id="A0A1H3ETG9"/>
<dbReference type="InterPro" id="IPR002363">
    <property type="entry name" value="Ribosomal_uL10_CS_bac"/>
</dbReference>
<organism evidence="6 7">
    <name type="scientific">Tepidimicrobium xylanilyticum</name>
    <dbReference type="NCBI Taxonomy" id="1123352"/>
    <lineage>
        <taxon>Bacteria</taxon>
        <taxon>Bacillati</taxon>
        <taxon>Bacillota</taxon>
        <taxon>Tissierellia</taxon>
        <taxon>Tissierellales</taxon>
        <taxon>Tepidimicrobiaceae</taxon>
        <taxon>Tepidimicrobium</taxon>
    </lineage>
</organism>
<evidence type="ECO:0000256" key="3">
    <source>
        <dbReference type="ARBA" id="ARBA00023274"/>
    </source>
</evidence>
<dbReference type="HAMAP" id="MF_00362">
    <property type="entry name" value="Ribosomal_uL10"/>
    <property type="match status" value="1"/>
</dbReference>
<dbReference type="EMBL" id="FNNG01000023">
    <property type="protein sequence ID" value="SDX82061.1"/>
    <property type="molecule type" value="Genomic_DNA"/>
</dbReference>
<dbReference type="Proteomes" id="UP000198828">
    <property type="component" value="Unassembled WGS sequence"/>
</dbReference>
<dbReference type="GO" id="GO:0003735">
    <property type="term" value="F:structural constituent of ribosome"/>
    <property type="evidence" value="ECO:0007669"/>
    <property type="project" value="InterPro"/>
</dbReference>
<dbReference type="SUPFAM" id="SSF160369">
    <property type="entry name" value="Ribosomal protein L10-like"/>
    <property type="match status" value="1"/>
</dbReference>
<dbReference type="Gene3D" id="6.10.250.290">
    <property type="match status" value="1"/>
</dbReference>
<sequence length="178" mass="19729">MRERAIEEKKQVVEEITDKVKKAQGVVLVDYRGLNVEEVTQLRRKYKEAGVEYKVYKNTLMRFAFKNAGYEEFNQFLTGPNAIAFGFDDPVQAAKITHEFAKQNDKLEIKAGIVDGKIIGVDEIKNLANLPSKEVLIAQALAGLNGPIAGFANVLQGTIRSLVYALNAVKEKQEGAEA</sequence>
<dbReference type="RefSeq" id="WP_093755074.1">
    <property type="nucleotide sequence ID" value="NZ_FNNG01000023.1"/>
</dbReference>
<keyword evidence="2 5" id="KW-0689">Ribosomal protein</keyword>
<dbReference type="InterPro" id="IPR043141">
    <property type="entry name" value="Ribosomal_uL10-like_sf"/>
</dbReference>
<evidence type="ECO:0000313" key="7">
    <source>
        <dbReference type="Proteomes" id="UP000198828"/>
    </source>
</evidence>
<comment type="subunit">
    <text evidence="5">Part of the ribosomal stalk of the 50S ribosomal subunit. The N-terminus interacts with L11 and the large rRNA to form the base of the stalk. The C-terminus forms an elongated spine to which L12 dimers bind in a sequential fashion forming a multimeric L10(L12)X complex.</text>
</comment>
<keyword evidence="5" id="KW-0699">rRNA-binding</keyword>
<name>A0A1H3ETG9_9FIRM</name>
<proteinExistence type="inferred from homology"/>
<comment type="similarity">
    <text evidence="1 5">Belongs to the universal ribosomal protein uL10 family.</text>
</comment>
<evidence type="ECO:0000256" key="1">
    <source>
        <dbReference type="ARBA" id="ARBA00008889"/>
    </source>
</evidence>
<accession>A0A1H3ETG9</accession>
<dbReference type="OrthoDB" id="9808307at2"/>
<protein>
    <recommendedName>
        <fullName evidence="4 5">Large ribosomal subunit protein uL10</fullName>
    </recommendedName>
</protein>
<keyword evidence="3 5" id="KW-0687">Ribonucleoprotein</keyword>
<dbReference type="InterPro" id="IPR022973">
    <property type="entry name" value="Ribosomal_uL10_bac"/>
</dbReference>
<dbReference type="GO" id="GO:0070180">
    <property type="term" value="F:large ribosomal subunit rRNA binding"/>
    <property type="evidence" value="ECO:0007669"/>
    <property type="project" value="UniProtKB-UniRule"/>
</dbReference>
<dbReference type="GO" id="GO:0015934">
    <property type="term" value="C:large ribosomal subunit"/>
    <property type="evidence" value="ECO:0007669"/>
    <property type="project" value="InterPro"/>
</dbReference>
<dbReference type="GO" id="GO:0006412">
    <property type="term" value="P:translation"/>
    <property type="evidence" value="ECO:0007669"/>
    <property type="project" value="UniProtKB-UniRule"/>
</dbReference>
<gene>
    <name evidence="5" type="primary">rplJ</name>
    <name evidence="6" type="ORF">SAMN05660923_02998</name>
</gene>
<reference evidence="6 7" key="1">
    <citation type="submission" date="2016-10" db="EMBL/GenBank/DDBJ databases">
        <authorList>
            <person name="de Groot N.N."/>
        </authorList>
    </citation>
    <scope>NUCLEOTIDE SEQUENCE [LARGE SCALE GENOMIC DNA]</scope>
    <source>
        <strain evidence="6 7">DSM 23310</strain>
    </source>
</reference>
<keyword evidence="5" id="KW-0694">RNA-binding</keyword>
<dbReference type="CDD" id="cd05797">
    <property type="entry name" value="Ribosomal_L10"/>
    <property type="match status" value="1"/>
</dbReference>
<keyword evidence="7" id="KW-1185">Reference proteome</keyword>
<dbReference type="InterPro" id="IPR001790">
    <property type="entry name" value="Ribosomal_uL10"/>
</dbReference>
<evidence type="ECO:0000256" key="2">
    <source>
        <dbReference type="ARBA" id="ARBA00022980"/>
    </source>
</evidence>
<dbReference type="InterPro" id="IPR047865">
    <property type="entry name" value="Ribosomal_uL10_bac_type"/>
</dbReference>
<comment type="function">
    <text evidence="5">Forms part of the ribosomal stalk, playing a central role in the interaction of the ribosome with GTP-bound translation factors.</text>
</comment>
<dbReference type="PROSITE" id="PS01109">
    <property type="entry name" value="RIBOSOMAL_L10"/>
    <property type="match status" value="1"/>
</dbReference>
<evidence type="ECO:0000313" key="6">
    <source>
        <dbReference type="EMBL" id="SDX82061.1"/>
    </source>
</evidence>
<evidence type="ECO:0000256" key="4">
    <source>
        <dbReference type="ARBA" id="ARBA00035202"/>
    </source>
</evidence>